<evidence type="ECO:0000313" key="2">
    <source>
        <dbReference type="EMBL" id="GGJ91418.1"/>
    </source>
</evidence>
<keyword evidence="3" id="KW-1185">Reference proteome</keyword>
<dbReference type="Proteomes" id="UP000635983">
    <property type="component" value="Unassembled WGS sequence"/>
</dbReference>
<evidence type="ECO:0000256" key="1">
    <source>
        <dbReference type="SAM" id="MobiDB-lite"/>
    </source>
</evidence>
<feature type="compositionally biased region" description="Basic residues" evidence="1">
    <location>
        <begin position="25"/>
        <end position="37"/>
    </location>
</feature>
<dbReference type="EMBL" id="BMPO01000003">
    <property type="protein sequence ID" value="GGJ91418.1"/>
    <property type="molecule type" value="Genomic_DNA"/>
</dbReference>
<evidence type="ECO:0000313" key="3">
    <source>
        <dbReference type="Proteomes" id="UP000635983"/>
    </source>
</evidence>
<protein>
    <submittedName>
        <fullName evidence="2">Uncharacterized protein</fullName>
    </submittedName>
</protein>
<feature type="region of interest" description="Disordered" evidence="1">
    <location>
        <begin position="20"/>
        <end position="42"/>
    </location>
</feature>
<comment type="caution">
    <text evidence="2">The sequence shown here is derived from an EMBL/GenBank/DDBJ whole genome shotgun (WGS) entry which is preliminary data.</text>
</comment>
<name>A0A917UWW5_9PSED</name>
<organism evidence="2 3">
    <name type="scientific">Pseudomonas matsuisoli</name>
    <dbReference type="NCBI Taxonomy" id="1515666"/>
    <lineage>
        <taxon>Bacteria</taxon>
        <taxon>Pseudomonadati</taxon>
        <taxon>Pseudomonadota</taxon>
        <taxon>Gammaproteobacteria</taxon>
        <taxon>Pseudomonadales</taxon>
        <taxon>Pseudomonadaceae</taxon>
        <taxon>Pseudomonas</taxon>
    </lineage>
</organism>
<accession>A0A917UWW5</accession>
<dbReference type="AlphaFoldDB" id="A0A917UWW5"/>
<proteinExistence type="predicted"/>
<sequence>MTHAGGVYGSAISAVWETEPAQPAKKARKVRGTRGAKRSSMGTTVSIKNLRSADYALGTLFLQIIWRVM</sequence>
<gene>
    <name evidence="2" type="ORF">GCM10009304_16500</name>
</gene>
<reference evidence="2" key="2">
    <citation type="submission" date="2020-09" db="EMBL/GenBank/DDBJ databases">
        <authorList>
            <person name="Sun Q."/>
            <person name="Ohkuma M."/>
        </authorList>
    </citation>
    <scope>NUCLEOTIDE SEQUENCE</scope>
    <source>
        <strain evidence="2">JCM 30078</strain>
    </source>
</reference>
<reference evidence="2" key="1">
    <citation type="journal article" date="2014" name="Int. J. Syst. Evol. Microbiol.">
        <title>Complete genome sequence of Corynebacterium casei LMG S-19264T (=DSM 44701T), isolated from a smear-ripened cheese.</title>
        <authorList>
            <consortium name="US DOE Joint Genome Institute (JGI-PGF)"/>
            <person name="Walter F."/>
            <person name="Albersmeier A."/>
            <person name="Kalinowski J."/>
            <person name="Ruckert C."/>
        </authorList>
    </citation>
    <scope>NUCLEOTIDE SEQUENCE</scope>
    <source>
        <strain evidence="2">JCM 30078</strain>
    </source>
</reference>